<name>A0A1F6CPE5_9BACT</name>
<organism evidence="1 2">
    <name type="scientific">Candidatus Kaiserbacteria bacterium RIFCSPHIGHO2_01_FULL_54_36b</name>
    <dbReference type="NCBI Taxonomy" id="1798483"/>
    <lineage>
        <taxon>Bacteria</taxon>
        <taxon>Candidatus Kaiseribacteriota</taxon>
    </lineage>
</organism>
<evidence type="ECO:0000313" key="1">
    <source>
        <dbReference type="EMBL" id="OGG51028.1"/>
    </source>
</evidence>
<protein>
    <submittedName>
        <fullName evidence="1">Uncharacterized protein</fullName>
    </submittedName>
</protein>
<accession>A0A1F6CPE5</accession>
<comment type="caution">
    <text evidence="1">The sequence shown here is derived from an EMBL/GenBank/DDBJ whole genome shotgun (WGS) entry which is preliminary data.</text>
</comment>
<dbReference type="AlphaFoldDB" id="A0A1F6CPE5"/>
<dbReference type="EMBL" id="MFKW01000040">
    <property type="protein sequence ID" value="OGG51028.1"/>
    <property type="molecule type" value="Genomic_DNA"/>
</dbReference>
<dbReference type="Proteomes" id="UP000176445">
    <property type="component" value="Unassembled WGS sequence"/>
</dbReference>
<proteinExistence type="predicted"/>
<evidence type="ECO:0000313" key="2">
    <source>
        <dbReference type="Proteomes" id="UP000176445"/>
    </source>
</evidence>
<reference evidence="1 2" key="1">
    <citation type="journal article" date="2016" name="Nat. Commun.">
        <title>Thousands of microbial genomes shed light on interconnected biogeochemical processes in an aquifer system.</title>
        <authorList>
            <person name="Anantharaman K."/>
            <person name="Brown C.T."/>
            <person name="Hug L.A."/>
            <person name="Sharon I."/>
            <person name="Castelle C.J."/>
            <person name="Probst A.J."/>
            <person name="Thomas B.C."/>
            <person name="Singh A."/>
            <person name="Wilkins M.J."/>
            <person name="Karaoz U."/>
            <person name="Brodie E.L."/>
            <person name="Williams K.H."/>
            <person name="Hubbard S.S."/>
            <person name="Banfield J.F."/>
        </authorList>
    </citation>
    <scope>NUCLEOTIDE SEQUENCE [LARGE SCALE GENOMIC DNA]</scope>
</reference>
<gene>
    <name evidence="1" type="ORF">A2704_03995</name>
</gene>
<sequence>MPRKWSKEIVVRHILERHRGGKKLSSDYMQKNSLPLYMAAVWYWSGWRQAIEGAGLNYDDVRIKTPKRKVVWNEKIIVQTILSLHKQGEPLNSNHAQTKHPLLYRAAYVYFEGWAQAVTTAGLDYGSVRKKKPMRAWSKKAIVAEILRRSAEELSIRGGNVVFQDRGLYQAAKRHFGYGGWAKARMLAGFPPVDPLPWEVWSKETVVKEILRLHKNGVELNAGALGETYGYIRSAGEKYFGSWGTAIEAAGLDYLKICKNKPKGWWTKPRLIQAIQSLDKQGIRLSSKAIQKSHGDIFATAIRKEKFGSWSQAVEAAGIDYRKHCQIWSTKAWLRRMSNRDYKKILRAD</sequence>